<protein>
    <submittedName>
        <fullName evidence="1">Uncharacterized protein</fullName>
    </submittedName>
</protein>
<name>A0A5A7NQ07_9MICC</name>
<keyword evidence="2" id="KW-1185">Reference proteome</keyword>
<evidence type="ECO:0000313" key="2">
    <source>
        <dbReference type="Proteomes" id="UP000325307"/>
    </source>
</evidence>
<reference evidence="1 2" key="1">
    <citation type="submission" date="2019-09" db="EMBL/GenBank/DDBJ databases">
        <title>Arthrobacter zafarii sp. nov., a moderately thermotolerant and halotolerant actinobacterium isolated from Cholistan desert soil of Pakistan.</title>
        <authorList>
            <person name="Amin A."/>
            <person name="Ahmed I."/>
            <person name="Khalid N."/>
            <person name="Schumann P."/>
            <person name="Busse H.J."/>
            <person name="Khan I.U."/>
            <person name="Li S."/>
            <person name="Li W.J."/>
        </authorList>
    </citation>
    <scope>NUCLEOTIDE SEQUENCE [LARGE SCALE GENOMIC DNA]</scope>
    <source>
        <strain evidence="1 2">NCCP-1664</strain>
    </source>
</reference>
<evidence type="ECO:0000313" key="1">
    <source>
        <dbReference type="EMBL" id="GER22222.1"/>
    </source>
</evidence>
<gene>
    <name evidence="1" type="ORF">NCCP1664_07190</name>
</gene>
<proteinExistence type="predicted"/>
<dbReference type="EMBL" id="BKDJ01000002">
    <property type="protein sequence ID" value="GER22222.1"/>
    <property type="molecule type" value="Genomic_DNA"/>
</dbReference>
<dbReference type="AlphaFoldDB" id="A0A5A7NQ07"/>
<accession>A0A5A7NQ07</accession>
<dbReference type="Proteomes" id="UP000325307">
    <property type="component" value="Unassembled WGS sequence"/>
</dbReference>
<organism evidence="1 2">
    <name type="scientific">Zafaria cholistanensis</name>
    <dbReference type="NCBI Taxonomy" id="1682741"/>
    <lineage>
        <taxon>Bacteria</taxon>
        <taxon>Bacillati</taxon>
        <taxon>Actinomycetota</taxon>
        <taxon>Actinomycetes</taxon>
        <taxon>Micrococcales</taxon>
        <taxon>Micrococcaceae</taxon>
        <taxon>Zafaria</taxon>
    </lineage>
</organism>
<sequence>MAAALALSAGPLLPAPAVHKAPLRPPLPAAAGAGETGAVDPAPALPWKDPVRARKYQTTEAATLYSSATGQRKRASIPADYTLASPGGKLSSDGTRVQVRYRSETGWVPLSKTIRVALSTPAGKLSWKDSAARNVAPWCAGVSIRTSSAGGNSAHVDWARNGPGRKEAREWISLATVAGRNRPLDPNHPLAVAIQYHECAHILQYRAYGYDGAALKAAMNRAYGRDNGIEHMADCMADVLGARRTGTDYLPDGSTRMWVAGYGGSCTGGQLGAARKLIAGERP</sequence>
<comment type="caution">
    <text evidence="1">The sequence shown here is derived from an EMBL/GenBank/DDBJ whole genome shotgun (WGS) entry which is preliminary data.</text>
</comment>